<protein>
    <submittedName>
        <fullName evidence="2">Uncharacterized protein</fullName>
    </submittedName>
</protein>
<evidence type="ECO:0000313" key="2">
    <source>
        <dbReference type="EMBL" id="ORM29764.1"/>
    </source>
</evidence>
<comment type="caution">
    <text evidence="2">The sequence shown here is derived from an EMBL/GenBank/DDBJ whole genome shotgun (WGS) entry which is preliminary data.</text>
</comment>
<dbReference type="Proteomes" id="UP000193518">
    <property type="component" value="Unassembled WGS sequence"/>
</dbReference>
<feature type="compositionally biased region" description="Basic residues" evidence="1">
    <location>
        <begin position="66"/>
        <end position="78"/>
    </location>
</feature>
<organism evidence="2 3">
    <name type="scientific">Rhodococcus hoagii</name>
    <name type="common">Corynebacterium equii</name>
    <dbReference type="NCBI Taxonomy" id="43767"/>
    <lineage>
        <taxon>Bacteria</taxon>
        <taxon>Bacillati</taxon>
        <taxon>Actinomycetota</taxon>
        <taxon>Actinomycetes</taxon>
        <taxon>Mycobacteriales</taxon>
        <taxon>Nocardiaceae</taxon>
        <taxon>Prescottella</taxon>
    </lineage>
</organism>
<proteinExistence type="predicted"/>
<dbReference type="AlphaFoldDB" id="A0AAE5IUK2"/>
<name>A0AAE5IUK2_RHOHA</name>
<sequence length="78" mass="8712">MRHVVHPNRLVLPDRLQARTVVDQLLQVVDPARQLGCPGARFQTPAPHGQRDVRVLGPGNELDRGTRRRARRASAHAP</sequence>
<evidence type="ECO:0000313" key="3">
    <source>
        <dbReference type="Proteomes" id="UP000193518"/>
    </source>
</evidence>
<reference evidence="2 3" key="1">
    <citation type="journal article" date="2016" name="Genome Biol. Evol.">
        <title>Pangenome and Phylogenomic Analysis of the Pathogenic Actinobacterium Rhodococcus equi.</title>
        <authorList>
            <person name="Anastasi E."/>
            <person name="MacArthur I."/>
            <person name="Scortti M."/>
            <person name="Alvarez S."/>
            <person name="Giguere S."/>
            <person name="Vazquez-Boland J.A."/>
        </authorList>
    </citation>
    <scope>NUCLEOTIDE SEQUENCE [LARGE SCALE GENOMIC DNA]</scope>
    <source>
        <strain evidence="2 3">PAM1271</strain>
    </source>
</reference>
<feature type="region of interest" description="Disordered" evidence="1">
    <location>
        <begin position="39"/>
        <end position="78"/>
    </location>
</feature>
<gene>
    <name evidence="2" type="ORF">A5N68_07785</name>
</gene>
<dbReference type="EMBL" id="LWIC01000002">
    <property type="protein sequence ID" value="ORM29764.1"/>
    <property type="molecule type" value="Genomic_DNA"/>
</dbReference>
<evidence type="ECO:0000256" key="1">
    <source>
        <dbReference type="SAM" id="MobiDB-lite"/>
    </source>
</evidence>
<accession>A0AAE5IUK2</accession>